<dbReference type="EMBL" id="FM992691">
    <property type="protein sequence ID" value="CAX42364.1"/>
    <property type="molecule type" value="Genomic_DNA"/>
</dbReference>
<dbReference type="RefSeq" id="XP_002420144.1">
    <property type="nucleotide sequence ID" value="XM_002420099.1"/>
</dbReference>
<evidence type="ECO:0000313" key="1">
    <source>
        <dbReference type="CGD" id="CAL0000171573"/>
    </source>
</evidence>
<evidence type="ECO:0000313" key="2">
    <source>
        <dbReference type="EMBL" id="CAX42364.1"/>
    </source>
</evidence>
<dbReference type="Proteomes" id="UP000002605">
    <property type="component" value="Chromosome 4"/>
</dbReference>
<sequence>MLRSQRTLLKRSSFYSNRRFSTLLTTKPIEKLTIEDLSQPSINQHDVIGRLKLIESIQNTPTLSTNNRNQLLEFLIPNFSFYFKLPQHIIKQEVLHRLIQLNPGRVHSTLDLYNNHRNEIQDYMINDILNKLIHGEKKNITTEEEKGTDNIDLNNIIQIVNDYQHLQFDQLLIELFYKLIDNNDNELIVELINSGILNGEIILKEMISQGNIKTSSISTKFAFITIFNQLFINNPKSIDYQIYTIVLNLLNFGDSHKQLLDVISKYTTTRTISTSNEILQFVIDSKLDEIPEAINLRQTLLEIYGIKQQDNDKALKKYFYYETHVKTNIEHIRFIMVKIFSYLAIKQNNEIWNQVAQSMINPELTIKTLQLLIIGKSFFNIDSGLSIYNDYIQNVSSQINPETKKSSKGLLTESIILGFLINNDREFASLIFEKAIENQIIVDELEISQIKKLFKTYSDCFIDNEVWEDNAQLKMINVALEYIENIDSIKY</sequence>
<protein>
    <submittedName>
        <fullName evidence="2">Uncharacterized protein</fullName>
    </submittedName>
</protein>
<dbReference type="OrthoDB" id="4046837at2759"/>
<dbReference type="VEuPathDB" id="FungiDB:CD36_44970"/>
<dbReference type="CGD" id="CAL0000171573">
    <property type="gene designation" value="Cd36_44970"/>
</dbReference>
<accession>B9WGJ0</accession>
<keyword evidence="3" id="KW-1185">Reference proteome</keyword>
<dbReference type="HOGENOM" id="CLU_040330_0_0_1"/>
<gene>
    <name evidence="1" type="ordered locus">Cd36_44970</name>
    <name evidence="2" type="ORF">CD36_44970</name>
</gene>
<proteinExistence type="predicted"/>
<reference evidence="2 3" key="1">
    <citation type="journal article" date="2009" name="Genome Res.">
        <title>Comparative genomics of the fungal pathogens Candida dubliniensis and Candida albicans.</title>
        <authorList>
            <person name="Jackson A.P."/>
            <person name="Gamble J.A."/>
            <person name="Yeomans T."/>
            <person name="Moran G.P."/>
            <person name="Saunders D."/>
            <person name="Harris D."/>
            <person name="Aslett M."/>
            <person name="Barrell J.F."/>
            <person name="Butler G."/>
            <person name="Citiulo F."/>
            <person name="Coleman D.C."/>
            <person name="de Groot P.W.J."/>
            <person name="Goodwin T.J."/>
            <person name="Quail M.A."/>
            <person name="McQuillan J."/>
            <person name="Munro C.A."/>
            <person name="Pain A."/>
            <person name="Poulter R.T."/>
            <person name="Rajandream M.A."/>
            <person name="Renauld H."/>
            <person name="Spiering M.J."/>
            <person name="Tivey A."/>
            <person name="Gow N.A.R."/>
            <person name="Barrell B."/>
            <person name="Sullivan D.J."/>
            <person name="Berriman M."/>
        </authorList>
    </citation>
    <scope>NUCLEOTIDE SEQUENCE [LARGE SCALE GENOMIC DNA]</scope>
    <source>
        <strain evidence="3">CD36 / ATCC MYA-646 / CBS 7987 / NCPF 3949 / NRRL Y-17841</strain>
    </source>
</reference>
<dbReference type="KEGG" id="cdu:CD36_44970"/>
<evidence type="ECO:0000313" key="3">
    <source>
        <dbReference type="Proteomes" id="UP000002605"/>
    </source>
</evidence>
<dbReference type="eggNOG" id="ENOG502QVKH">
    <property type="taxonomic scope" value="Eukaryota"/>
</dbReference>
<name>B9WGJ0_CANDC</name>
<organism evidence="2 3">
    <name type="scientific">Candida dubliniensis (strain CD36 / ATCC MYA-646 / CBS 7987 / NCPF 3949 / NRRL Y-17841)</name>
    <name type="common">Yeast</name>
    <dbReference type="NCBI Taxonomy" id="573826"/>
    <lineage>
        <taxon>Eukaryota</taxon>
        <taxon>Fungi</taxon>
        <taxon>Dikarya</taxon>
        <taxon>Ascomycota</taxon>
        <taxon>Saccharomycotina</taxon>
        <taxon>Pichiomycetes</taxon>
        <taxon>Debaryomycetaceae</taxon>
        <taxon>Candida/Lodderomyces clade</taxon>
        <taxon>Candida</taxon>
    </lineage>
</organism>
<dbReference type="AlphaFoldDB" id="B9WGJ0"/>
<dbReference type="GeneID" id="8047526"/>